<evidence type="ECO:0000313" key="3">
    <source>
        <dbReference type="Proteomes" id="UP000010880"/>
    </source>
</evidence>
<proteinExistence type="predicted"/>
<dbReference type="STRING" id="748449.Halha_0146"/>
<protein>
    <recommendedName>
        <fullName evidence="1">DUF4015 domain-containing protein</fullName>
    </recommendedName>
</protein>
<dbReference type="OrthoDB" id="9774125at2"/>
<dbReference type="InterPro" id="IPR017853">
    <property type="entry name" value="GH"/>
</dbReference>
<dbReference type="eggNOG" id="COG1306">
    <property type="taxonomic scope" value="Bacteria"/>
</dbReference>
<dbReference type="EMBL" id="CP003359">
    <property type="protein sequence ID" value="AGB40163.1"/>
    <property type="molecule type" value="Genomic_DNA"/>
</dbReference>
<dbReference type="AlphaFoldDB" id="L0K7Q9"/>
<dbReference type="Proteomes" id="UP000010880">
    <property type="component" value="Chromosome"/>
</dbReference>
<evidence type="ECO:0000313" key="2">
    <source>
        <dbReference type="EMBL" id="AGB40163.1"/>
    </source>
</evidence>
<dbReference type="SUPFAM" id="SSF51445">
    <property type="entry name" value="(Trans)glycosidases"/>
    <property type="match status" value="1"/>
</dbReference>
<name>L0K7Q9_HALHC</name>
<dbReference type="Gene3D" id="3.20.20.80">
    <property type="entry name" value="Glycosidases"/>
    <property type="match status" value="1"/>
</dbReference>
<dbReference type="PATRIC" id="fig|748449.3.peg.129"/>
<feature type="domain" description="DUF4015" evidence="1">
    <location>
        <begin position="70"/>
        <end position="366"/>
    </location>
</feature>
<sequence>MNNKLFISIFIMIFIFGHVALVDAKLHIKGDNLLQFEVQYEGYQKNKEKYNLDIPELIPLYVKHSKRVKGIYINSRVAKSELKMDKLIKLINESNLNAVVIDIKSITGNTIFSKSNETKDKLKKLITKCHRNSIYVIGRLAVFKDIKLAQQSKYSLKYTLVTDKEVTINSNQWSNPYSKEVWDHNLNIAQKAANLGVDEIQFDYIRFPVLAENSKFVIKSSLKESKADTIVNFLKYAQDKLTDESVLLSADVFGLTTTVDGDLGIGQDITRMVNYVDYISPMIYPSHYNKGMYGLEDPSSRPYQLISRSLEDAKEKLGKNSYKLRPWLQDFSLQYTYKAREIKAQIKAVEKQEINGWLLWNPASNYTVEALINRRRRIR</sequence>
<reference evidence="3" key="1">
    <citation type="submission" date="2012-02" db="EMBL/GenBank/DDBJ databases">
        <title>The complete genome of Halobacteroides halobius DSM 5150.</title>
        <authorList>
            <person name="Lucas S."/>
            <person name="Copeland A."/>
            <person name="Lapidus A."/>
            <person name="Glavina del Rio T."/>
            <person name="Dalin E."/>
            <person name="Tice H."/>
            <person name="Bruce D."/>
            <person name="Goodwin L."/>
            <person name="Pitluck S."/>
            <person name="Peters L."/>
            <person name="Mikhailova N."/>
            <person name="Gu W."/>
            <person name="Kyrpides N."/>
            <person name="Mavromatis K."/>
            <person name="Ivanova N."/>
            <person name="Brettin T."/>
            <person name="Detter J.C."/>
            <person name="Han C."/>
            <person name="Larimer F."/>
            <person name="Land M."/>
            <person name="Hauser L."/>
            <person name="Markowitz V."/>
            <person name="Cheng J.-F."/>
            <person name="Hugenholtz P."/>
            <person name="Woyke T."/>
            <person name="Wu D."/>
            <person name="Tindall B."/>
            <person name="Pomrenke H."/>
            <person name="Brambilla E."/>
            <person name="Klenk H.-P."/>
            <person name="Eisen J.A."/>
        </authorList>
    </citation>
    <scope>NUCLEOTIDE SEQUENCE [LARGE SCALE GENOMIC DNA]</scope>
    <source>
        <strain evidence="3">ATCC 35273 / DSM 5150 / MD-1</strain>
    </source>
</reference>
<dbReference type="RefSeq" id="WP_015325891.1">
    <property type="nucleotide sequence ID" value="NC_019978.1"/>
</dbReference>
<gene>
    <name evidence="2" type="ordered locus">Halha_0146</name>
</gene>
<dbReference type="Pfam" id="PF13200">
    <property type="entry name" value="DUF4015"/>
    <property type="match status" value="1"/>
</dbReference>
<dbReference type="InterPro" id="IPR025275">
    <property type="entry name" value="DUF4015"/>
</dbReference>
<keyword evidence="3" id="KW-1185">Reference proteome</keyword>
<dbReference type="KEGG" id="hhl:Halha_0146"/>
<accession>L0K7Q9</accession>
<evidence type="ECO:0000259" key="1">
    <source>
        <dbReference type="Pfam" id="PF13200"/>
    </source>
</evidence>
<dbReference type="HOGENOM" id="CLU_030168_0_1_9"/>
<organism evidence="2 3">
    <name type="scientific">Halobacteroides halobius (strain ATCC 35273 / DSM 5150 / MD-1)</name>
    <dbReference type="NCBI Taxonomy" id="748449"/>
    <lineage>
        <taxon>Bacteria</taxon>
        <taxon>Bacillati</taxon>
        <taxon>Bacillota</taxon>
        <taxon>Clostridia</taxon>
        <taxon>Halanaerobiales</taxon>
        <taxon>Halobacteroidaceae</taxon>
        <taxon>Halobacteroides</taxon>
    </lineage>
</organism>